<dbReference type="AlphaFoldDB" id="A0A2V1P2R3"/>
<dbReference type="PANTHER" id="PTHR30388">
    <property type="entry name" value="ALDEHYDE OXIDOREDUCTASE MOLYBDENUM COFACTOR ASSEMBLY PROTEIN"/>
    <property type="match status" value="1"/>
</dbReference>
<dbReference type="InterPro" id="IPR052698">
    <property type="entry name" value="MoCofactor_Util/Proc"/>
</dbReference>
<feature type="domain" description="XdhC Rossmann" evidence="2">
    <location>
        <begin position="164"/>
        <end position="304"/>
    </location>
</feature>
<accession>A0A2V1P2R3</accession>
<evidence type="ECO:0000313" key="4">
    <source>
        <dbReference type="Proteomes" id="UP000245293"/>
    </source>
</evidence>
<dbReference type="OrthoDB" id="9815497at2"/>
<evidence type="ECO:0000313" key="3">
    <source>
        <dbReference type="EMBL" id="PWG16038.1"/>
    </source>
</evidence>
<dbReference type="PANTHER" id="PTHR30388:SF4">
    <property type="entry name" value="MOLYBDENUM COFACTOR INSERTION CHAPERONE PAOD"/>
    <property type="match status" value="1"/>
</dbReference>
<dbReference type="RefSeq" id="WP_109389669.1">
    <property type="nucleotide sequence ID" value="NZ_QETF01000019.1"/>
</dbReference>
<keyword evidence="4" id="KW-1185">Reference proteome</keyword>
<dbReference type="InterPro" id="IPR027051">
    <property type="entry name" value="XdhC_Rossmann_dom"/>
</dbReference>
<dbReference type="EMBL" id="QETF01000019">
    <property type="protein sequence ID" value="PWG16038.1"/>
    <property type="molecule type" value="Genomic_DNA"/>
</dbReference>
<evidence type="ECO:0000259" key="1">
    <source>
        <dbReference type="Pfam" id="PF02625"/>
    </source>
</evidence>
<dbReference type="InterPro" id="IPR003777">
    <property type="entry name" value="XdhC_CoxI"/>
</dbReference>
<reference evidence="4" key="1">
    <citation type="submission" date="2018-05" db="EMBL/GenBank/DDBJ databases">
        <authorList>
            <person name="Du Z."/>
            <person name="Wang X."/>
        </authorList>
    </citation>
    <scope>NUCLEOTIDE SEQUENCE [LARGE SCALE GENOMIC DNA]</scope>
    <source>
        <strain evidence="4">WDS4C29</strain>
    </source>
</reference>
<evidence type="ECO:0000259" key="2">
    <source>
        <dbReference type="Pfam" id="PF13478"/>
    </source>
</evidence>
<comment type="caution">
    <text evidence="3">The sequence shown here is derived from an EMBL/GenBank/DDBJ whole genome shotgun (WGS) entry which is preliminary data.</text>
</comment>
<gene>
    <name evidence="3" type="ORF">DFK10_14090</name>
</gene>
<protein>
    <submittedName>
        <fullName evidence="3">Xanthine dehydrogenase</fullName>
    </submittedName>
</protein>
<feature type="domain" description="XdhC- CoxI" evidence="1">
    <location>
        <begin position="19"/>
        <end position="85"/>
    </location>
</feature>
<organism evidence="3 4">
    <name type="scientific">Salibaculum griseiflavum</name>
    <dbReference type="NCBI Taxonomy" id="1914409"/>
    <lineage>
        <taxon>Bacteria</taxon>
        <taxon>Pseudomonadati</taxon>
        <taxon>Pseudomonadota</taxon>
        <taxon>Alphaproteobacteria</taxon>
        <taxon>Rhodobacterales</taxon>
        <taxon>Roseobacteraceae</taxon>
        <taxon>Salibaculum</taxon>
    </lineage>
</organism>
<dbReference type="Proteomes" id="UP000245293">
    <property type="component" value="Unassembled WGS sequence"/>
</dbReference>
<dbReference type="Gene3D" id="3.40.50.720">
    <property type="entry name" value="NAD(P)-binding Rossmann-like Domain"/>
    <property type="match status" value="1"/>
</dbReference>
<sequence>MTQLRGVARQEIEPLEAIARSGQAAALAVICGIEGPSYRPLGACMAVFEDGRTVGSLSSGCIESDIAHHAVEALGTGDPVQVRYGKGSPFMDIKLPCGGGMDVLIVPRPDRLVLQDLVRRHDGRQSCRLTIDTADGAVSLDEADETGPITGGFAIRFDPALRFLILGAGPEASSFAAIVQSMGFPNIVMSPDRRTLQEAEKAGCRTRHLVGKALPPDIEVDARTAAILFFHDHDWEPPLLVPLLESPAFFVGAQGSRRSAEARLLELEALGVSPEARDRLHGPVGLIPSTRNAYTLAVSVLAEVLSKGSAQPA</sequence>
<dbReference type="Pfam" id="PF13478">
    <property type="entry name" value="XdhC_C"/>
    <property type="match status" value="1"/>
</dbReference>
<name>A0A2V1P2R3_9RHOB</name>
<proteinExistence type="predicted"/>
<dbReference type="Pfam" id="PF02625">
    <property type="entry name" value="XdhC_CoxI"/>
    <property type="match status" value="1"/>
</dbReference>